<dbReference type="Proteomes" id="UP001201873">
    <property type="component" value="Unassembled WGS sequence"/>
</dbReference>
<keyword evidence="2" id="KW-0472">Membrane</keyword>
<dbReference type="EMBL" id="JALKFT010000004">
    <property type="protein sequence ID" value="MCK9875215.1"/>
    <property type="molecule type" value="Genomic_DNA"/>
</dbReference>
<proteinExistence type="predicted"/>
<feature type="region of interest" description="Disordered" evidence="1">
    <location>
        <begin position="639"/>
        <end position="661"/>
    </location>
</feature>
<keyword evidence="4" id="KW-1185">Reference proteome</keyword>
<evidence type="ECO:0000313" key="3">
    <source>
        <dbReference type="EMBL" id="MCK9875215.1"/>
    </source>
</evidence>
<evidence type="ECO:0000256" key="1">
    <source>
        <dbReference type="SAM" id="MobiDB-lite"/>
    </source>
</evidence>
<name>A0ABT0JUY8_9ACTN</name>
<gene>
    <name evidence="3" type="ORF">MXD59_05370</name>
</gene>
<evidence type="ECO:0000313" key="4">
    <source>
        <dbReference type="Proteomes" id="UP001201873"/>
    </source>
</evidence>
<feature type="transmembrane region" description="Helical" evidence="2">
    <location>
        <begin position="251"/>
        <end position="270"/>
    </location>
</feature>
<dbReference type="RefSeq" id="WP_248823685.1">
    <property type="nucleotide sequence ID" value="NZ_JALKFT010000004.1"/>
</dbReference>
<sequence>MTDEWGSPPTGSSSSNVASGFSHVDVQAGTVHGDVNHYTLPPGAGPKEKFDVGVRYLDGGMAGEARVLMGDAAIGPARTDQMLFYWLLALVSGRSRDELSADEARHLRDLQANPPEPANGRDVWVDGVRVVLLLLDSARRTDADITVALKELDCLPDLQQGLILRHMEQFLEGPLEDKMWELALAQARGGQLAAARPDRVWKFFEPVPIEPRARPPRPLVDPPGSHVRAVASAVLLVACALGLAVRLAFAGHILVILGCMAISAIGLLGLRDETEWNLEYVGADAELPPGEFARKVDHDFDHYVATYLPGGLSAGDWLQRTVDTRQSIRNEIVELYRPSRISIRRVAWLLRHEADHIKRIWTGETRVPYTRELRAVPRLGARGQGGLAALLGGGAWMLFAVAKIDILLALVTAFFVYRGGVVHVRARLAMERERRRFEAEQDQHDEVLAARSKAFDRWRTKLADRPRDPEMARWLDCDRKLLLERALRHYRLAASDVIAHAFIETPAASSKRARVRLGPWRYEKYQISVFLLTADGVRNFASDLDFVTGRFDDQGRLNYRFDAVASLRVDRGTGNVQKFELLLMNGQSIKMQMADSVLDELPADETRESVARITQDAAGIQHTIHVLEGIAAEGREWVRRTGPGRSNGAGNLASAMRENGN</sequence>
<keyword evidence="2" id="KW-1133">Transmembrane helix</keyword>
<reference evidence="3 4" key="1">
    <citation type="submission" date="2022-04" db="EMBL/GenBank/DDBJ databases">
        <title>Genome diversity in the genus Frankia.</title>
        <authorList>
            <person name="Carlos-Shanley C."/>
            <person name="Hahn D."/>
        </authorList>
    </citation>
    <scope>NUCLEOTIDE SEQUENCE [LARGE SCALE GENOMIC DNA]</scope>
    <source>
        <strain evidence="3 4">Ag45/Mut15</strain>
    </source>
</reference>
<evidence type="ECO:0000256" key="2">
    <source>
        <dbReference type="SAM" id="Phobius"/>
    </source>
</evidence>
<feature type="transmembrane region" description="Helical" evidence="2">
    <location>
        <begin position="406"/>
        <end position="426"/>
    </location>
</feature>
<organism evidence="3 4">
    <name type="scientific">Frankia umida</name>
    <dbReference type="NCBI Taxonomy" id="573489"/>
    <lineage>
        <taxon>Bacteria</taxon>
        <taxon>Bacillati</taxon>
        <taxon>Actinomycetota</taxon>
        <taxon>Actinomycetes</taxon>
        <taxon>Frankiales</taxon>
        <taxon>Frankiaceae</taxon>
        <taxon>Frankia</taxon>
    </lineage>
</organism>
<comment type="caution">
    <text evidence="3">The sequence shown here is derived from an EMBL/GenBank/DDBJ whole genome shotgun (WGS) entry which is preliminary data.</text>
</comment>
<protein>
    <submittedName>
        <fullName evidence="3">Uncharacterized protein</fullName>
    </submittedName>
</protein>
<feature type="transmembrane region" description="Helical" evidence="2">
    <location>
        <begin position="379"/>
        <end position="400"/>
    </location>
</feature>
<keyword evidence="2" id="KW-0812">Transmembrane</keyword>
<accession>A0ABT0JUY8</accession>